<sequence>MPAPFVPTTKEAEVPYRVLQTAEVVQNVGEGEKAEDLKLRNIAITATKKNKSLENLMYYATLKDGWTSAGVHKGIECFRIWNEETKSWVTRGSLNFGNKYTPLDFLDVFRDLPRYLSCDQPMTKVYNLAEFCKSDYFVRAIYLSYRGQAVYSGRDMIAVQHVFFLDKKRMVLVTSSIDDQEWFGPVEKAQRNLVRAHMYFGGVLCETLDDGTLQCTYTANLELHTKLNKTLMQLAPHLLDVPQTLAYMKESMDKEGVQKSLSPLRPADHPWKDASTANRAAA</sequence>
<organism evidence="2">
    <name type="scientific">Chromera velia CCMP2878</name>
    <dbReference type="NCBI Taxonomy" id="1169474"/>
    <lineage>
        <taxon>Eukaryota</taxon>
        <taxon>Sar</taxon>
        <taxon>Alveolata</taxon>
        <taxon>Colpodellida</taxon>
        <taxon>Chromeraceae</taxon>
        <taxon>Chromera</taxon>
    </lineage>
</organism>
<evidence type="ECO:0000256" key="1">
    <source>
        <dbReference type="SAM" id="MobiDB-lite"/>
    </source>
</evidence>
<name>A0A0G4G2G6_9ALVE</name>
<dbReference type="PhylomeDB" id="A0A0G4G2G6"/>
<dbReference type="VEuPathDB" id="CryptoDB:Cvel_19975"/>
<evidence type="ECO:0000313" key="2">
    <source>
        <dbReference type="EMBL" id="CEM22469.1"/>
    </source>
</evidence>
<feature type="region of interest" description="Disordered" evidence="1">
    <location>
        <begin position="257"/>
        <end position="282"/>
    </location>
</feature>
<accession>A0A0G4G2G6</accession>
<reference evidence="2" key="1">
    <citation type="submission" date="2014-11" db="EMBL/GenBank/DDBJ databases">
        <authorList>
            <person name="Otto D Thomas"/>
            <person name="Naeem Raeece"/>
        </authorList>
    </citation>
    <scope>NUCLEOTIDE SEQUENCE</scope>
</reference>
<dbReference type="InterPro" id="IPR023393">
    <property type="entry name" value="START-like_dom_sf"/>
</dbReference>
<dbReference type="Gene3D" id="3.30.530.20">
    <property type="match status" value="1"/>
</dbReference>
<dbReference type="SUPFAM" id="SSF55961">
    <property type="entry name" value="Bet v1-like"/>
    <property type="match status" value="1"/>
</dbReference>
<protein>
    <recommendedName>
        <fullName evidence="3">START domain-containing protein</fullName>
    </recommendedName>
</protein>
<evidence type="ECO:0008006" key="3">
    <source>
        <dbReference type="Google" id="ProtNLM"/>
    </source>
</evidence>
<dbReference type="EMBL" id="CDMZ01000837">
    <property type="protein sequence ID" value="CEM22469.1"/>
    <property type="molecule type" value="Genomic_DNA"/>
</dbReference>
<dbReference type="AlphaFoldDB" id="A0A0G4G2G6"/>
<proteinExistence type="predicted"/>
<gene>
    <name evidence="2" type="ORF">Cvel_19975</name>
</gene>